<feature type="transmembrane region" description="Helical" evidence="9">
    <location>
        <begin position="240"/>
        <end position="261"/>
    </location>
</feature>
<dbReference type="GO" id="GO:0005886">
    <property type="term" value="C:plasma membrane"/>
    <property type="evidence" value="ECO:0007669"/>
    <property type="project" value="UniProtKB-SubCell"/>
</dbReference>
<dbReference type="InterPro" id="IPR004501">
    <property type="entry name" value="PTS_EIIC_3"/>
</dbReference>
<organism evidence="11 12">
    <name type="scientific">Winslowiella arboricola</name>
    <dbReference type="NCBI Taxonomy" id="2978220"/>
    <lineage>
        <taxon>Bacteria</taxon>
        <taxon>Pseudomonadati</taxon>
        <taxon>Pseudomonadota</taxon>
        <taxon>Gammaproteobacteria</taxon>
        <taxon>Enterobacterales</taxon>
        <taxon>Erwiniaceae</taxon>
        <taxon>Winslowiella</taxon>
    </lineage>
</organism>
<evidence type="ECO:0000256" key="6">
    <source>
        <dbReference type="ARBA" id="ARBA00022989"/>
    </source>
</evidence>
<comment type="subcellular location">
    <subcellularLocation>
        <location evidence="1">Cell membrane</location>
        <topology evidence="1">Multi-pass membrane protein</topology>
    </subcellularLocation>
</comment>
<dbReference type="InterPro" id="IPR004796">
    <property type="entry name" value="PTS_IIC_cello"/>
</dbReference>
<dbReference type="InterPro" id="IPR003352">
    <property type="entry name" value="PTS_EIIC"/>
</dbReference>
<feature type="domain" description="PTS EIIC type-3" evidence="10">
    <location>
        <begin position="12"/>
        <end position="413"/>
    </location>
</feature>
<dbReference type="Proteomes" id="UP001064262">
    <property type="component" value="Unassembled WGS sequence"/>
</dbReference>
<comment type="caution">
    <text evidence="11">The sequence shown here is derived from an EMBL/GenBank/DDBJ whole genome shotgun (WGS) entry which is preliminary data.</text>
</comment>
<dbReference type="PROSITE" id="PS51105">
    <property type="entry name" value="PTS_EIIC_TYPE_3"/>
    <property type="match status" value="1"/>
</dbReference>
<accession>A0A9J6PVP3</accession>
<feature type="transmembrane region" description="Helical" evidence="9">
    <location>
        <begin position="387"/>
        <end position="411"/>
    </location>
</feature>
<keyword evidence="6 9" id="KW-1133">Transmembrane helix</keyword>
<protein>
    <recommendedName>
        <fullName evidence="8">Permease IIC component</fullName>
    </recommendedName>
</protein>
<dbReference type="PANTHER" id="PTHR33989:SF4">
    <property type="entry name" value="PTS SYSTEM N,N'-DIACETYLCHITOBIOSE-SPECIFIC EIIC COMPONENT"/>
    <property type="match status" value="1"/>
</dbReference>
<feature type="transmembrane region" description="Helical" evidence="9">
    <location>
        <begin position="35"/>
        <end position="54"/>
    </location>
</feature>
<evidence type="ECO:0000256" key="2">
    <source>
        <dbReference type="ARBA" id="ARBA00022448"/>
    </source>
</evidence>
<keyword evidence="2 8" id="KW-0813">Transport</keyword>
<dbReference type="GO" id="GO:0008982">
    <property type="term" value="F:protein-N(PI)-phosphohistidine-sugar phosphotransferase activity"/>
    <property type="evidence" value="ECO:0007669"/>
    <property type="project" value="UniProtKB-UniRule"/>
</dbReference>
<evidence type="ECO:0000313" key="11">
    <source>
        <dbReference type="EMBL" id="MCU5779576.1"/>
    </source>
</evidence>
<evidence type="ECO:0000256" key="7">
    <source>
        <dbReference type="ARBA" id="ARBA00023136"/>
    </source>
</evidence>
<dbReference type="InterPro" id="IPR051088">
    <property type="entry name" value="PTS_Sugar-EIIC/EIIB"/>
</dbReference>
<evidence type="ECO:0000256" key="3">
    <source>
        <dbReference type="ARBA" id="ARBA00022475"/>
    </source>
</evidence>
<evidence type="ECO:0000256" key="9">
    <source>
        <dbReference type="SAM" id="Phobius"/>
    </source>
</evidence>
<dbReference type="PANTHER" id="PTHR33989">
    <property type="match status" value="1"/>
</dbReference>
<feature type="transmembrane region" description="Helical" evidence="9">
    <location>
        <begin position="281"/>
        <end position="306"/>
    </location>
</feature>
<dbReference type="NCBIfam" id="TIGR00410">
    <property type="entry name" value="lacE"/>
    <property type="match status" value="1"/>
</dbReference>
<evidence type="ECO:0000313" key="12">
    <source>
        <dbReference type="Proteomes" id="UP001064262"/>
    </source>
</evidence>
<evidence type="ECO:0000256" key="5">
    <source>
        <dbReference type="ARBA" id="ARBA00022692"/>
    </source>
</evidence>
<keyword evidence="4 8" id="KW-0762">Sugar transport</keyword>
<dbReference type="EMBL" id="JAODIM010000043">
    <property type="protein sequence ID" value="MCU5779576.1"/>
    <property type="molecule type" value="Genomic_DNA"/>
</dbReference>
<keyword evidence="12" id="KW-1185">Reference proteome</keyword>
<keyword evidence="7 8" id="KW-0472">Membrane</keyword>
<evidence type="ECO:0000256" key="1">
    <source>
        <dbReference type="ARBA" id="ARBA00004651"/>
    </source>
</evidence>
<dbReference type="AlphaFoldDB" id="A0A9J6PVP3"/>
<feature type="transmembrane region" description="Helical" evidence="9">
    <location>
        <begin position="343"/>
        <end position="367"/>
    </location>
</feature>
<feature type="transmembrane region" description="Helical" evidence="9">
    <location>
        <begin position="142"/>
        <end position="161"/>
    </location>
</feature>
<feature type="transmembrane region" description="Helical" evidence="9">
    <location>
        <begin position="82"/>
        <end position="100"/>
    </location>
</feature>
<evidence type="ECO:0000256" key="4">
    <source>
        <dbReference type="ARBA" id="ARBA00022597"/>
    </source>
</evidence>
<evidence type="ECO:0000256" key="8">
    <source>
        <dbReference type="PIRNR" id="PIRNR006351"/>
    </source>
</evidence>
<keyword evidence="5 9" id="KW-0812">Transmembrane</keyword>
<dbReference type="GO" id="GO:0009401">
    <property type="term" value="P:phosphoenolpyruvate-dependent sugar phosphotransferase system"/>
    <property type="evidence" value="ECO:0007669"/>
    <property type="project" value="InterPro"/>
</dbReference>
<reference evidence="11" key="1">
    <citation type="submission" date="2022-09" db="EMBL/GenBank/DDBJ databases">
        <title>Winslowiella arboricola sp. nov., isolated from bleeding cankers on broadleaf hosts.</title>
        <authorList>
            <person name="Brady C."/>
            <person name="Kaur S."/>
            <person name="Crampton B."/>
            <person name="Maddock D."/>
            <person name="Arnold D."/>
            <person name="Denman S."/>
        </authorList>
    </citation>
    <scope>NUCLEOTIDE SEQUENCE</scope>
    <source>
        <strain evidence="11">BAC 15a-03b</strain>
    </source>
</reference>
<evidence type="ECO:0000259" key="10">
    <source>
        <dbReference type="PROSITE" id="PS51105"/>
    </source>
</evidence>
<keyword evidence="3 8" id="KW-1003">Cell membrane</keyword>
<sequence>MSSVYQVLVTVIERHITPMAGAVGQQRHVIAIRDGFVSALPFMIIGSFMLVFIFPPFSPDTSWRFARAWLDFSLNHRQQLMLPYYLSMGVMTFFISVGIGASMGKHHKLDPVMTGLLAFMGFLLVAAPYQDGKISTEYFSGQGIFTAIITALYTSEVYAWLKRHKITIRLPKEVPTGVARSFEILIPVIVIVATLHPLNLLIESWTGMIIPQAIMHLLEPLVSASDSLPAVLLSVLVCQVLWFAGIHGALIVTGIMNPFWLTNLAANQAALEAGSTLPHTYLMGFWDFYLLIGGVGSTLPLAFLLLRSRTAHLRSIGKMGVVPSFFNINEPILFGMPIIMNPLFFLPFICVPMINAVIAWTATKLGWVAQVVSMAPWTTPGPIGASWAANWAFSPVVMCLFCMLMSALMYLPFLRVYERSLLQQEAEKSTDVAAQGAEISAR</sequence>
<dbReference type="PIRSF" id="PIRSF006351">
    <property type="entry name" value="PTS_EIIC-Cellobiose"/>
    <property type="match status" value="1"/>
</dbReference>
<gene>
    <name evidence="11" type="ORF">N5923_18995</name>
</gene>
<comment type="function">
    <text evidence="8">The phosphoenolpyruvate-dependent sugar phosphotransferase system (PTS), a major carbohydrate active -transport system, catalyzes the phosphorylation of incoming sugar substrates concomitant with their translocation across the cell membrane.</text>
</comment>
<dbReference type="Pfam" id="PF02378">
    <property type="entry name" value="PTS_EIIC"/>
    <property type="match status" value="1"/>
</dbReference>
<proteinExistence type="predicted"/>
<dbReference type="RefSeq" id="WP_267144812.1">
    <property type="nucleotide sequence ID" value="NZ_JAODIL010000082.1"/>
</dbReference>
<name>A0A9J6PVP3_9GAMM</name>
<feature type="transmembrane region" description="Helical" evidence="9">
    <location>
        <begin position="112"/>
        <end position="130"/>
    </location>
</feature>